<dbReference type="RefSeq" id="WP_102181339.1">
    <property type="nucleotide sequence ID" value="NZ_NMQE01000258.1"/>
</dbReference>
<comment type="caution">
    <text evidence="8">Lacks conserved residue(s) required for the propagation of feature annotation.</text>
</comment>
<gene>
    <name evidence="8" type="primary">acpS</name>
    <name evidence="10" type="ORF">CEN46_09390</name>
</gene>
<feature type="domain" description="4'-phosphopantetheinyl transferase" evidence="9">
    <location>
        <begin position="32"/>
        <end position="145"/>
    </location>
</feature>
<keyword evidence="2 8" id="KW-0808">Transferase</keyword>
<keyword evidence="7 8" id="KW-0275">Fatty acid biosynthesis</keyword>
<evidence type="ECO:0000256" key="7">
    <source>
        <dbReference type="ARBA" id="ARBA00023160"/>
    </source>
</evidence>
<organism evidence="10 11">
    <name type="scientific">Fischerella thermalis CCMEE 5318</name>
    <dbReference type="NCBI Taxonomy" id="2019666"/>
    <lineage>
        <taxon>Bacteria</taxon>
        <taxon>Bacillati</taxon>
        <taxon>Cyanobacteriota</taxon>
        <taxon>Cyanophyceae</taxon>
        <taxon>Nostocales</taxon>
        <taxon>Hapalosiphonaceae</taxon>
        <taxon>Fischerella</taxon>
    </lineage>
</organism>
<dbReference type="GO" id="GO:0006633">
    <property type="term" value="P:fatty acid biosynthetic process"/>
    <property type="evidence" value="ECO:0007669"/>
    <property type="project" value="UniProtKB-UniRule"/>
</dbReference>
<keyword evidence="8" id="KW-0963">Cytoplasm</keyword>
<comment type="cofactor">
    <cofactor evidence="8">
        <name>Mg(2+)</name>
        <dbReference type="ChEBI" id="CHEBI:18420"/>
    </cofactor>
</comment>
<keyword evidence="3 8" id="KW-0479">Metal-binding</keyword>
<keyword evidence="5 8" id="KW-0460">Magnesium</keyword>
<dbReference type="GO" id="GO:0008897">
    <property type="term" value="F:holo-[acyl-carrier-protein] synthase activity"/>
    <property type="evidence" value="ECO:0007669"/>
    <property type="project" value="UniProtKB-UniRule"/>
</dbReference>
<keyword evidence="6 8" id="KW-0443">Lipid metabolism</keyword>
<dbReference type="EC" id="2.7.8.7" evidence="8"/>
<dbReference type="InterPro" id="IPR004568">
    <property type="entry name" value="Ppantetheine-prot_Trfase_dom"/>
</dbReference>
<evidence type="ECO:0000256" key="4">
    <source>
        <dbReference type="ARBA" id="ARBA00022832"/>
    </source>
</evidence>
<evidence type="ECO:0000313" key="11">
    <source>
        <dbReference type="Proteomes" id="UP000235081"/>
    </source>
</evidence>
<dbReference type="InterPro" id="IPR037143">
    <property type="entry name" value="4-PPantetheinyl_Trfase_dom_sf"/>
</dbReference>
<name>A0A2N6LI45_9CYAN</name>
<sequence length="154" mass="17208">MSWINTGNLEVDNQLSQQLPNFESHTLNVIGFGISIIETSRIKELVQQPKDDSEIQYFTVRERITSWNGVKRIQYLAGRFAAKQAVLKAIGRECYQSNIWLDIEIQRLSTGEPSVILHGKCQEIAAKLGVNKWLVSISHEDSYAAASAIAVGCT</sequence>
<dbReference type="InterPro" id="IPR002582">
    <property type="entry name" value="ACPS"/>
</dbReference>
<keyword evidence="1 8" id="KW-0444">Lipid biosynthesis</keyword>
<dbReference type="Pfam" id="PF01648">
    <property type="entry name" value="ACPS"/>
    <property type="match status" value="1"/>
</dbReference>
<evidence type="ECO:0000256" key="5">
    <source>
        <dbReference type="ARBA" id="ARBA00022842"/>
    </source>
</evidence>
<dbReference type="AlphaFoldDB" id="A0A2N6LI45"/>
<dbReference type="GO" id="GO:0000287">
    <property type="term" value="F:magnesium ion binding"/>
    <property type="evidence" value="ECO:0007669"/>
    <property type="project" value="UniProtKB-UniRule"/>
</dbReference>
<evidence type="ECO:0000256" key="6">
    <source>
        <dbReference type="ARBA" id="ARBA00023098"/>
    </source>
</evidence>
<evidence type="ECO:0000256" key="1">
    <source>
        <dbReference type="ARBA" id="ARBA00022516"/>
    </source>
</evidence>
<feature type="binding site" evidence="8">
    <location>
        <position position="84"/>
    </location>
    <ligand>
        <name>Mg(2+)</name>
        <dbReference type="ChEBI" id="CHEBI:18420"/>
    </ligand>
</feature>
<evidence type="ECO:0000259" key="9">
    <source>
        <dbReference type="Pfam" id="PF01648"/>
    </source>
</evidence>
<dbReference type="HAMAP" id="MF_00101">
    <property type="entry name" value="AcpS"/>
    <property type="match status" value="1"/>
</dbReference>
<dbReference type="InterPro" id="IPR008278">
    <property type="entry name" value="4-PPantetheinyl_Trfase_dom"/>
</dbReference>
<comment type="function">
    <text evidence="8">Transfers the 4'-phosphopantetheine moiety from coenzyme A to a Ser of acyl-carrier-protein.</text>
</comment>
<dbReference type="Proteomes" id="UP000235081">
    <property type="component" value="Unassembled WGS sequence"/>
</dbReference>
<accession>A0A2N6LI45</accession>
<dbReference type="GO" id="GO:0005737">
    <property type="term" value="C:cytoplasm"/>
    <property type="evidence" value="ECO:0007669"/>
    <property type="project" value="UniProtKB-SubCell"/>
</dbReference>
<dbReference type="NCBIfam" id="TIGR00556">
    <property type="entry name" value="pantethn_trn"/>
    <property type="match status" value="1"/>
</dbReference>
<reference evidence="10 11" key="1">
    <citation type="submission" date="2017-07" db="EMBL/GenBank/DDBJ databases">
        <title>Genomes of Fischerella (Mastigocladus) sp. strains.</title>
        <authorList>
            <person name="Miller S.R."/>
        </authorList>
    </citation>
    <scope>NUCLEOTIDE SEQUENCE [LARGE SCALE GENOMIC DNA]</scope>
    <source>
        <strain evidence="10 11">CCMEE 5318</strain>
    </source>
</reference>
<comment type="catalytic activity">
    <reaction evidence="8">
        <text>apo-[ACP] + CoA = holo-[ACP] + adenosine 3',5'-bisphosphate + H(+)</text>
        <dbReference type="Rhea" id="RHEA:12068"/>
        <dbReference type="Rhea" id="RHEA-COMP:9685"/>
        <dbReference type="Rhea" id="RHEA-COMP:9690"/>
        <dbReference type="ChEBI" id="CHEBI:15378"/>
        <dbReference type="ChEBI" id="CHEBI:29999"/>
        <dbReference type="ChEBI" id="CHEBI:57287"/>
        <dbReference type="ChEBI" id="CHEBI:58343"/>
        <dbReference type="ChEBI" id="CHEBI:64479"/>
        <dbReference type="EC" id="2.7.8.7"/>
    </reaction>
</comment>
<keyword evidence="4 8" id="KW-0276">Fatty acid metabolism</keyword>
<protein>
    <recommendedName>
        <fullName evidence="8">Holo-[acyl-carrier-protein] synthase</fullName>
        <shortName evidence="8">Holo-ACP synthase</shortName>
        <ecNumber evidence="8">2.7.8.7</ecNumber>
    </recommendedName>
    <alternativeName>
        <fullName evidence="8">4'-phosphopantetheinyl transferase AcpS</fullName>
    </alternativeName>
</protein>
<dbReference type="SUPFAM" id="SSF56214">
    <property type="entry name" value="4'-phosphopantetheinyl transferase"/>
    <property type="match status" value="1"/>
</dbReference>
<dbReference type="EMBL" id="NMQE01000258">
    <property type="protein sequence ID" value="PMB23823.1"/>
    <property type="molecule type" value="Genomic_DNA"/>
</dbReference>
<comment type="subcellular location">
    <subcellularLocation>
        <location evidence="8">Cytoplasm</location>
    </subcellularLocation>
</comment>
<proteinExistence type="inferred from homology"/>
<evidence type="ECO:0000313" key="10">
    <source>
        <dbReference type="EMBL" id="PMB23823.1"/>
    </source>
</evidence>
<comment type="similarity">
    <text evidence="8">Belongs to the P-Pant transferase superfamily. AcpS family.</text>
</comment>
<evidence type="ECO:0000256" key="8">
    <source>
        <dbReference type="HAMAP-Rule" id="MF_00101"/>
    </source>
</evidence>
<evidence type="ECO:0000256" key="2">
    <source>
        <dbReference type="ARBA" id="ARBA00022679"/>
    </source>
</evidence>
<dbReference type="Gene3D" id="3.90.470.20">
    <property type="entry name" value="4'-phosphopantetheinyl transferase domain"/>
    <property type="match status" value="1"/>
</dbReference>
<comment type="caution">
    <text evidence="10">The sequence shown here is derived from an EMBL/GenBank/DDBJ whole genome shotgun (WGS) entry which is preliminary data.</text>
</comment>
<evidence type="ECO:0000256" key="3">
    <source>
        <dbReference type="ARBA" id="ARBA00022723"/>
    </source>
</evidence>